<evidence type="ECO:0000313" key="3">
    <source>
        <dbReference type="Proteomes" id="UP001302126"/>
    </source>
</evidence>
<evidence type="ECO:0000313" key="2">
    <source>
        <dbReference type="EMBL" id="KAK4184729.1"/>
    </source>
</evidence>
<feature type="compositionally biased region" description="Pro residues" evidence="1">
    <location>
        <begin position="483"/>
        <end position="501"/>
    </location>
</feature>
<feature type="compositionally biased region" description="Pro residues" evidence="1">
    <location>
        <begin position="531"/>
        <end position="541"/>
    </location>
</feature>
<feature type="compositionally biased region" description="Basic and acidic residues" evidence="1">
    <location>
        <begin position="381"/>
        <end position="391"/>
    </location>
</feature>
<evidence type="ECO:0000256" key="1">
    <source>
        <dbReference type="SAM" id="MobiDB-lite"/>
    </source>
</evidence>
<feature type="compositionally biased region" description="Polar residues" evidence="1">
    <location>
        <begin position="26"/>
        <end position="45"/>
    </location>
</feature>
<proteinExistence type="predicted"/>
<feature type="compositionally biased region" description="Low complexity" evidence="1">
    <location>
        <begin position="431"/>
        <end position="448"/>
    </location>
</feature>
<keyword evidence="3" id="KW-1185">Reference proteome</keyword>
<feature type="region of interest" description="Disordered" evidence="1">
    <location>
        <begin position="23"/>
        <end position="64"/>
    </location>
</feature>
<reference evidence="2" key="2">
    <citation type="submission" date="2023-05" db="EMBL/GenBank/DDBJ databases">
        <authorList>
            <consortium name="Lawrence Berkeley National Laboratory"/>
            <person name="Steindorff A."/>
            <person name="Hensen N."/>
            <person name="Bonometti L."/>
            <person name="Westerberg I."/>
            <person name="Brannstrom I.O."/>
            <person name="Guillou S."/>
            <person name="Cros-Aarteil S."/>
            <person name="Calhoun S."/>
            <person name="Haridas S."/>
            <person name="Kuo A."/>
            <person name="Mondo S."/>
            <person name="Pangilinan J."/>
            <person name="Riley R."/>
            <person name="Labutti K."/>
            <person name="Andreopoulos B."/>
            <person name="Lipzen A."/>
            <person name="Chen C."/>
            <person name="Yanf M."/>
            <person name="Daum C."/>
            <person name="Ng V."/>
            <person name="Clum A."/>
            <person name="Ohm R."/>
            <person name="Martin F."/>
            <person name="Silar P."/>
            <person name="Natvig D."/>
            <person name="Lalanne C."/>
            <person name="Gautier V."/>
            <person name="Ament-Velasquez S.L."/>
            <person name="Kruys A."/>
            <person name="Hutchinson M.I."/>
            <person name="Powell A.J."/>
            <person name="Barry K."/>
            <person name="Miller A.N."/>
            <person name="Grigoriev I.V."/>
            <person name="Debuchy R."/>
            <person name="Gladieux P."/>
            <person name="Thoren M.H."/>
            <person name="Johannesson H."/>
        </authorList>
    </citation>
    <scope>NUCLEOTIDE SEQUENCE</scope>
    <source>
        <strain evidence="2">PSN309</strain>
    </source>
</reference>
<accession>A0AAN6WME7</accession>
<name>A0AAN6WME7_9PEZI</name>
<comment type="caution">
    <text evidence="2">The sequence shown here is derived from an EMBL/GenBank/DDBJ whole genome shotgun (WGS) entry which is preliminary data.</text>
</comment>
<gene>
    <name evidence="2" type="ORF">QBC35DRAFT_40891</name>
</gene>
<dbReference type="EMBL" id="MU864476">
    <property type="protein sequence ID" value="KAK4184729.1"/>
    <property type="molecule type" value="Genomic_DNA"/>
</dbReference>
<reference evidence="2" key="1">
    <citation type="journal article" date="2023" name="Mol. Phylogenet. Evol.">
        <title>Genome-scale phylogeny and comparative genomics of the fungal order Sordariales.</title>
        <authorList>
            <person name="Hensen N."/>
            <person name="Bonometti L."/>
            <person name="Westerberg I."/>
            <person name="Brannstrom I.O."/>
            <person name="Guillou S."/>
            <person name="Cros-Aarteil S."/>
            <person name="Calhoun S."/>
            <person name="Haridas S."/>
            <person name="Kuo A."/>
            <person name="Mondo S."/>
            <person name="Pangilinan J."/>
            <person name="Riley R."/>
            <person name="LaButti K."/>
            <person name="Andreopoulos B."/>
            <person name="Lipzen A."/>
            <person name="Chen C."/>
            <person name="Yan M."/>
            <person name="Daum C."/>
            <person name="Ng V."/>
            <person name="Clum A."/>
            <person name="Steindorff A."/>
            <person name="Ohm R.A."/>
            <person name="Martin F."/>
            <person name="Silar P."/>
            <person name="Natvig D.O."/>
            <person name="Lalanne C."/>
            <person name="Gautier V."/>
            <person name="Ament-Velasquez S.L."/>
            <person name="Kruys A."/>
            <person name="Hutchinson M.I."/>
            <person name="Powell A.J."/>
            <person name="Barry K."/>
            <person name="Miller A.N."/>
            <person name="Grigoriev I.V."/>
            <person name="Debuchy R."/>
            <person name="Gladieux P."/>
            <person name="Hiltunen Thoren M."/>
            <person name="Johannesson H."/>
        </authorList>
    </citation>
    <scope>NUCLEOTIDE SEQUENCE</scope>
    <source>
        <strain evidence="2">PSN309</strain>
    </source>
</reference>
<dbReference type="AlphaFoldDB" id="A0AAN6WME7"/>
<feature type="compositionally biased region" description="Basic residues" evidence="1">
    <location>
        <begin position="346"/>
        <end position="355"/>
    </location>
</feature>
<feature type="region of interest" description="Disordered" evidence="1">
    <location>
        <begin position="345"/>
        <end position="569"/>
    </location>
</feature>
<protein>
    <submittedName>
        <fullName evidence="2">Uncharacterized protein</fullName>
    </submittedName>
</protein>
<organism evidence="2 3">
    <name type="scientific">Podospora australis</name>
    <dbReference type="NCBI Taxonomy" id="1536484"/>
    <lineage>
        <taxon>Eukaryota</taxon>
        <taxon>Fungi</taxon>
        <taxon>Dikarya</taxon>
        <taxon>Ascomycota</taxon>
        <taxon>Pezizomycotina</taxon>
        <taxon>Sordariomycetes</taxon>
        <taxon>Sordariomycetidae</taxon>
        <taxon>Sordariales</taxon>
        <taxon>Podosporaceae</taxon>
        <taxon>Podospora</taxon>
    </lineage>
</organism>
<sequence length="569" mass="62349">MRVKMNRTRYECKKHGCTNEVLSKPADSTTVDTTDGRQRGTSGPGSPSRFHHRQGHTPNPQQGAAQVSSFCRIHTCTLFMSPEGCTRKKSRSDSVCDDHMTCSEKNCNQPRVQQLNSNPQSAEASTYVRLDVCVNHKCTAYQCSKRRVSPTNFCQDHLCQANGCVNQRPDDMACCESHRCQFRGCRNPTNGDYPYCGHHIRCEMRNCGGQKHQDRKTKEYLAYCTQHVTCSTASCEKLKIERSAFCEDHTCRERECAKSTDSKPYCNDHCCADDTCTSPRPWSKNPKHRGRFCLLHTCRKERCKEYVDKLSIFCQSHGCSKPRCREGILEEKMCLEHLKTHYTSLGRRRHSHQRSGRLTPSSSRVGDKNTDSFSEEEENEANPHRQIEHNPVRFGLTSKPSLAKIKGEKHNMPKQLTGNAAGGISDDEVSDLISSSSSSNSDNDTPSSKHSSGNGPKSVGARHPPPFTQISHSQSLPGLIRGSPPPFPPTSGPGNPPPPPQFRSGAGGNPGFVMINAGMNAAGNNGGQMPGGPPQGAPFPMPIRRMPGGGPGGPPGPGGPVGPGDHGNW</sequence>
<dbReference type="Proteomes" id="UP001302126">
    <property type="component" value="Unassembled WGS sequence"/>
</dbReference>